<keyword evidence="8" id="KW-1185">Reference proteome</keyword>
<dbReference type="InterPro" id="IPR001434">
    <property type="entry name" value="OmcB-like_DUF11"/>
</dbReference>
<keyword evidence="3" id="KW-0732">Signal</keyword>
<evidence type="ECO:0000256" key="2">
    <source>
        <dbReference type="ARBA" id="ARBA00022525"/>
    </source>
</evidence>
<dbReference type="Proteomes" id="UP000288943">
    <property type="component" value="Chromosome"/>
</dbReference>
<name>A0A410X1K0_9BACL</name>
<reference evidence="6 7" key="1">
    <citation type="submission" date="2018-01" db="EMBL/GenBank/DDBJ databases">
        <title>The whole genome sequencing and assembly of Paenibacillus chitinolyticus KCCM 41400 strain.</title>
        <authorList>
            <person name="Kim J.-Y."/>
            <person name="Park M.-K."/>
            <person name="Lee Y.-J."/>
            <person name="Yi H."/>
            <person name="Bahn Y.-S."/>
            <person name="Kim J.F."/>
            <person name="Lee D.-W."/>
        </authorList>
    </citation>
    <scope>NUCLEOTIDE SEQUENCE [LARGE SCALE GENOMIC DNA]</scope>
    <source>
        <strain evidence="6 7">KCCM 41400</strain>
    </source>
</reference>
<dbReference type="PANTHER" id="PTHR36108">
    <property type="entry name" value="COLOSSIN-B-RELATED"/>
    <property type="match status" value="1"/>
</dbReference>
<dbReference type="KEGG" id="pchi:PC41400_23570"/>
<dbReference type="EMBL" id="CP026520">
    <property type="protein sequence ID" value="QAV20492.1"/>
    <property type="molecule type" value="Genomic_DNA"/>
</dbReference>
<dbReference type="Gene3D" id="2.60.40.1120">
    <property type="entry name" value="Carboxypeptidase-like, regulatory domain"/>
    <property type="match status" value="18"/>
</dbReference>
<keyword evidence="2" id="KW-0964">Secreted</keyword>
<proteinExistence type="inferred from homology"/>
<dbReference type="Pfam" id="PF13620">
    <property type="entry name" value="CarboxypepD_reg"/>
    <property type="match status" value="16"/>
</dbReference>
<evidence type="ECO:0000313" key="6">
    <source>
        <dbReference type="EMBL" id="QAV20492.1"/>
    </source>
</evidence>
<dbReference type="SUPFAM" id="SSF49452">
    <property type="entry name" value="Starch-binding domain-like"/>
    <property type="match status" value="10"/>
</dbReference>
<evidence type="ECO:0000313" key="5">
    <source>
        <dbReference type="EMBL" id="MCY9594822.1"/>
    </source>
</evidence>
<gene>
    <name evidence="5" type="ORF">M5X16_03415</name>
    <name evidence="6" type="ORF">PC41400_23570</name>
</gene>
<dbReference type="InterPro" id="IPR013784">
    <property type="entry name" value="Carb-bd-like_fold"/>
</dbReference>
<organism evidence="6 7">
    <name type="scientific">Paenibacillus chitinolyticus</name>
    <dbReference type="NCBI Taxonomy" id="79263"/>
    <lineage>
        <taxon>Bacteria</taxon>
        <taxon>Bacillati</taxon>
        <taxon>Bacillota</taxon>
        <taxon>Bacilli</taxon>
        <taxon>Bacillales</taxon>
        <taxon>Paenibacillaceae</taxon>
        <taxon>Paenibacillus</taxon>
    </lineage>
</organism>
<protein>
    <submittedName>
        <fullName evidence="5">Carboxypeptidase regulatory-like domain-containing protein</fullName>
    </submittedName>
</protein>
<dbReference type="Pfam" id="PF01345">
    <property type="entry name" value="DUF11"/>
    <property type="match status" value="1"/>
</dbReference>
<evidence type="ECO:0000313" key="8">
    <source>
        <dbReference type="Proteomes" id="UP001527202"/>
    </source>
</evidence>
<dbReference type="InterPro" id="IPR008969">
    <property type="entry name" value="CarboxyPept-like_regulatory"/>
</dbReference>
<evidence type="ECO:0000256" key="3">
    <source>
        <dbReference type="ARBA" id="ARBA00022729"/>
    </source>
</evidence>
<reference evidence="5 8" key="2">
    <citation type="submission" date="2022-05" db="EMBL/GenBank/DDBJ databases">
        <title>Genome Sequencing of Bee-Associated Microbes.</title>
        <authorList>
            <person name="Dunlap C."/>
        </authorList>
    </citation>
    <scope>NUCLEOTIDE SEQUENCE [LARGE SCALE GENOMIC DNA]</scope>
    <source>
        <strain evidence="5 8">NRRL B-23120</strain>
    </source>
</reference>
<dbReference type="GO" id="GO:0030246">
    <property type="term" value="F:carbohydrate binding"/>
    <property type="evidence" value="ECO:0007669"/>
    <property type="project" value="InterPro"/>
</dbReference>
<dbReference type="EMBL" id="JAMDMJ010000003">
    <property type="protein sequence ID" value="MCY9594822.1"/>
    <property type="molecule type" value="Genomic_DNA"/>
</dbReference>
<sequence length="1903" mass="192962">MSFPSDSQFFPVTLNGVPVGDPVADVSPASTDIVGNTQFPAAYVSYDTTYVYFRLRLNGDPRAKTGFDNFAWGVLFNTDSNPATYEWVLAVNGQNASIDLIENKIKVPNTFNDPAEGIDGKGTPAYTRPIINFDLARVKPTGDGSRFGGNENYFLDFFIPASVLFGALGITSQTPLQFIFFSSANNNNFNKDFLIPVGSTFTSGFSDPVAPQGFNAQARLVLAKTLTSSPGAAVLTGQVASYTGTFAISNQGKSQANAVLVTDVFGLDTVSSLTVSGVTQGLSTVNPLSSTISWNAGNLAPGQTVTLTFIVQGAFLTAGAGSRILNTAAGTGFDSLTGQAITAGPAANSIAVVTAGGVTGTVYNGMTALPLAGAALQLTNAQNQAPVNQTSGTGGAYGFSNLAPGTYTLTVSFAGFAAQTVPVTVNAGTVTPLDITLRPQPASLSGTVADQAGNVLPGAVIRIQSPFGAIVAETTAGAAGQYQLSVPAGTYTVIATANGFQSQVNTLQLQPAQSVSASFNLAALPGTVSGVITVSGSGTPLAGALVEALNERGQQIATAVSAADGSYAISSLAPGNYRIRASEPSFTTDIAGAAVLAGQTATVNIGLSPAPGTLTGQVTDALSGVPLSGAVVRVVTAEGITAATAVTDAGGTYVINSLQPVNYTVTFSETAYASQTTGVSIAPGAQSVLDIALQQLAGSITGVVTDLNGNPLENAVIRIFMNSFVVATLNADQNGRFDIHGLAPGSYMVRAETPGYQRQLIGAFIQPGEIVEVDFALAPQPGTLTGTVTTGTSPVQGAVLVVRQTDNSVIGRTITSADGTFVLEELAPGTYTAAVFADGLQTQIKGFSITPDQTTTVSYNLEPLPGILAGTVYNASTNQLLADIPVAVRIVDTNGLVIQSLFTDQFGAFTAPNLAPGSYTAIVSSTDFQTNLVSFLIAAGQTTTIRAGLIPSPGQISGTVTAAGTDTGISGASIRVSNYTGTLIATVLTDSSGYFRAEGLAPDTYIVTASQTGFQQGSIGAIVSAGQTTTTGLSLLPLPGSVSGAIFPAVDGTVIQIYDRNNLLIEEELVSTGNGTFRFDSLAPGAYIVTATPPGYAVAKAGAVVEAGQESSVTLTLSPLLSVLTGRITDTADSPVDTAVIRVLDGNETLLGTGYADANGAYVVDNIPAGNHFLVVSAPGFSTVVLGIAALPSVDLTGIDIRLVPDSGSVSGQITNASDGSPLPSATVLIRSADVSNLLIATATSSLFGNFFVSGLSPGAYTVVAEAEGFAAGTAGAIVVSDQETAASLALRPLSGVVTGSITDVSGATLTGSETQVKIFNEAGILLFAYLADADGRFTTPELAPGSYVLTASAPGFASASVLATVTAGSADTVTLVLTQQNSLLTGNVINRNGSAPVPGSMVTLLNAAGQTVDQSVADLSGNFTIDKVTAGAYTLSVTGDGFGSTSLGVVLRPGQTTAVTVPLEPSPGSVSGFVIDRVTSAPLAGADVRIEDAAGVPVNTVQTDSSGFYLFNNLSSGDYKVTAEAAGFGSQNGGAPVAPGRSTDYSFALSPLPASLSGTVTSAAGARPLAGVFVEVRQLNTYGTVLTDTTTDAAGRYTLDGLAAGNYTVVFSLAGFGQQTDAFFAAPGQNTGVDARLSPTSNDLNGTVVTPPTVPVFPPPPVVDVYDDRNTPVVTVPTDPSGQFTADGIAAGDYTVIVQKPGLSYSQQVVTVVPGFTPNIVLSPGSPPFAVTGAVQDESTGNPVPGASVQILNENLTPVDRTLADGTGLFLLGGLRPGSYTVTVSSELFGSKSAAVSLAAGTPPPPVAVALNPLFGTLTGTVTDRNGRLLANVFVQLFDPSGLFLRSVTTSTSGVYTVTNLAPGFYSARYTLEDKQPAVRTLIIAANETTVLNVVLEDDTEE</sequence>
<accession>A0A410X1K0</accession>
<dbReference type="GeneID" id="95377776"/>
<dbReference type="PANTHER" id="PTHR36108:SF13">
    <property type="entry name" value="COLOSSIN-B-RELATED"/>
    <property type="match status" value="1"/>
</dbReference>
<dbReference type="SUPFAM" id="SSF49464">
    <property type="entry name" value="Carboxypeptidase regulatory domain-like"/>
    <property type="match status" value="6"/>
</dbReference>
<dbReference type="SUPFAM" id="SSF49478">
    <property type="entry name" value="Cna protein B-type domain"/>
    <property type="match status" value="2"/>
</dbReference>
<comment type="similarity">
    <text evidence="1">Belongs to the serine-aspartate repeat-containing protein (SDr) family.</text>
</comment>
<dbReference type="Proteomes" id="UP001527202">
    <property type="component" value="Unassembled WGS sequence"/>
</dbReference>
<feature type="domain" description="DUF11" evidence="4">
    <location>
        <begin position="234"/>
        <end position="332"/>
    </location>
</feature>
<evidence type="ECO:0000259" key="4">
    <source>
        <dbReference type="Pfam" id="PF01345"/>
    </source>
</evidence>
<evidence type="ECO:0000256" key="1">
    <source>
        <dbReference type="ARBA" id="ARBA00007257"/>
    </source>
</evidence>
<dbReference type="RefSeq" id="WP_042230198.1">
    <property type="nucleotide sequence ID" value="NZ_CP026520.1"/>
</dbReference>
<evidence type="ECO:0000313" key="7">
    <source>
        <dbReference type="Proteomes" id="UP000288943"/>
    </source>
</evidence>
<dbReference type="OrthoDB" id="176752at2"/>